<keyword evidence="1" id="KW-1133">Transmembrane helix</keyword>
<gene>
    <name evidence="2" type="ORF">BM477_03735</name>
</gene>
<protein>
    <recommendedName>
        <fullName evidence="4">DUF948 domain-containing protein</fullName>
    </recommendedName>
</protein>
<dbReference type="Proteomes" id="UP000186465">
    <property type="component" value="Unassembled WGS sequence"/>
</dbReference>
<accession>A0A1Q5PR86</accession>
<evidence type="ECO:0008006" key="4">
    <source>
        <dbReference type="Google" id="ProtNLM"/>
    </source>
</evidence>
<evidence type="ECO:0000313" key="3">
    <source>
        <dbReference type="Proteomes" id="UP000186465"/>
    </source>
</evidence>
<reference evidence="3" key="1">
    <citation type="submission" date="2016-11" db="EMBL/GenBank/DDBJ databases">
        <title>Actinomyces gypaetusis sp. nov. isolated from Gypaetus barbatus in Qinghai Tibet Plateau China.</title>
        <authorList>
            <person name="Meng X."/>
        </authorList>
    </citation>
    <scope>NUCLEOTIDE SEQUENCE [LARGE SCALE GENOMIC DNA]</scope>
    <source>
        <strain evidence="3">DSM 15383</strain>
    </source>
</reference>
<proteinExistence type="predicted"/>
<organism evidence="2 3">
    <name type="scientific">Boudabousia marimammalium</name>
    <dbReference type="NCBI Taxonomy" id="156892"/>
    <lineage>
        <taxon>Bacteria</taxon>
        <taxon>Bacillati</taxon>
        <taxon>Actinomycetota</taxon>
        <taxon>Actinomycetes</taxon>
        <taxon>Actinomycetales</taxon>
        <taxon>Actinomycetaceae</taxon>
        <taxon>Boudabousia</taxon>
    </lineage>
</organism>
<keyword evidence="1" id="KW-0812">Transmembrane</keyword>
<dbReference type="STRING" id="156892.BM477_03735"/>
<dbReference type="RefSeq" id="WP_075361339.1">
    <property type="nucleotide sequence ID" value="NZ_MPDM01000003.1"/>
</dbReference>
<keyword evidence="1" id="KW-0472">Membrane</keyword>
<sequence>MTWTDIASMIAAIAFVILVLALAYPLYQLGRTFRHTSESVVRLTASADATVREATTTLQAATEQIEKIDVVTTSASHTAQDISAISALVAASVGSPLIKLNAFSYSAQSLLKRQIKLADAKSQYQGRVDDLRSALIAETGSELKK</sequence>
<feature type="transmembrane region" description="Helical" evidence="1">
    <location>
        <begin position="6"/>
        <end position="27"/>
    </location>
</feature>
<evidence type="ECO:0000313" key="2">
    <source>
        <dbReference type="EMBL" id="OKL50013.1"/>
    </source>
</evidence>
<name>A0A1Q5PR86_9ACTO</name>
<dbReference type="AlphaFoldDB" id="A0A1Q5PR86"/>
<dbReference type="Pfam" id="PF06103">
    <property type="entry name" value="DUF948"/>
    <property type="match status" value="1"/>
</dbReference>
<dbReference type="OrthoDB" id="3267649at2"/>
<comment type="caution">
    <text evidence="2">The sequence shown here is derived from an EMBL/GenBank/DDBJ whole genome shotgun (WGS) entry which is preliminary data.</text>
</comment>
<dbReference type="InterPro" id="IPR009293">
    <property type="entry name" value="UPF0478"/>
</dbReference>
<keyword evidence="3" id="KW-1185">Reference proteome</keyword>
<evidence type="ECO:0000256" key="1">
    <source>
        <dbReference type="SAM" id="Phobius"/>
    </source>
</evidence>
<dbReference type="EMBL" id="MPDM01000003">
    <property type="protein sequence ID" value="OKL50013.1"/>
    <property type="molecule type" value="Genomic_DNA"/>
</dbReference>